<keyword evidence="2" id="KW-1185">Reference proteome</keyword>
<comment type="caution">
    <text evidence="1">The sequence shown here is derived from an EMBL/GenBank/DDBJ whole genome shotgun (WGS) entry which is preliminary data.</text>
</comment>
<accession>A0AAV4ABR3</accession>
<dbReference type="Proteomes" id="UP000735302">
    <property type="component" value="Unassembled WGS sequence"/>
</dbReference>
<gene>
    <name evidence="1" type="ORF">PoB_003053800</name>
</gene>
<dbReference type="AlphaFoldDB" id="A0AAV4ABR3"/>
<sequence>MKNEVRVQFAIGQYTDLFTLVKQRKFKWYGHVTIMQCTVQGGRRRGRQRKRWDDNTKEWTGFELRDTLRRAGHAEGWSSLVKKTAMALPRATRLRDR</sequence>
<organism evidence="1 2">
    <name type="scientific">Plakobranchus ocellatus</name>
    <dbReference type="NCBI Taxonomy" id="259542"/>
    <lineage>
        <taxon>Eukaryota</taxon>
        <taxon>Metazoa</taxon>
        <taxon>Spiralia</taxon>
        <taxon>Lophotrochozoa</taxon>
        <taxon>Mollusca</taxon>
        <taxon>Gastropoda</taxon>
        <taxon>Heterobranchia</taxon>
        <taxon>Euthyneura</taxon>
        <taxon>Panpulmonata</taxon>
        <taxon>Sacoglossa</taxon>
        <taxon>Placobranchoidea</taxon>
        <taxon>Plakobranchidae</taxon>
        <taxon>Plakobranchus</taxon>
    </lineage>
</organism>
<protein>
    <submittedName>
        <fullName evidence="1">UDP-glucuronosyltransferase 2a1-like</fullName>
    </submittedName>
</protein>
<evidence type="ECO:0000313" key="1">
    <source>
        <dbReference type="EMBL" id="GFO04033.1"/>
    </source>
</evidence>
<reference evidence="1 2" key="1">
    <citation type="journal article" date="2021" name="Elife">
        <title>Chloroplast acquisition without the gene transfer in kleptoplastic sea slugs, Plakobranchus ocellatus.</title>
        <authorList>
            <person name="Maeda T."/>
            <person name="Takahashi S."/>
            <person name="Yoshida T."/>
            <person name="Shimamura S."/>
            <person name="Takaki Y."/>
            <person name="Nagai Y."/>
            <person name="Toyoda A."/>
            <person name="Suzuki Y."/>
            <person name="Arimoto A."/>
            <person name="Ishii H."/>
            <person name="Satoh N."/>
            <person name="Nishiyama T."/>
            <person name="Hasebe M."/>
            <person name="Maruyama T."/>
            <person name="Minagawa J."/>
            <person name="Obokata J."/>
            <person name="Shigenobu S."/>
        </authorList>
    </citation>
    <scope>NUCLEOTIDE SEQUENCE [LARGE SCALE GENOMIC DNA]</scope>
</reference>
<evidence type="ECO:0000313" key="2">
    <source>
        <dbReference type="Proteomes" id="UP000735302"/>
    </source>
</evidence>
<name>A0AAV4ABR3_9GAST</name>
<proteinExistence type="predicted"/>
<dbReference type="EMBL" id="BLXT01003735">
    <property type="protein sequence ID" value="GFO04033.1"/>
    <property type="molecule type" value="Genomic_DNA"/>
</dbReference>